<evidence type="ECO:0000313" key="4">
    <source>
        <dbReference type="Proteomes" id="UP000663929"/>
    </source>
</evidence>
<dbReference type="KEGG" id="scor:J3U87_34750"/>
<evidence type="ECO:0000256" key="1">
    <source>
        <dbReference type="SAM" id="Coils"/>
    </source>
</evidence>
<dbReference type="Gene3D" id="1.10.287.1490">
    <property type="match status" value="1"/>
</dbReference>
<proteinExistence type="predicted"/>
<protein>
    <submittedName>
        <fullName evidence="3">Uncharacterized protein</fullName>
    </submittedName>
</protein>
<reference evidence="3" key="1">
    <citation type="submission" date="2021-03" db="EMBL/GenBank/DDBJ databases">
        <title>Acanthopleuribacteraceae sp. M133.</title>
        <authorList>
            <person name="Wang G."/>
        </authorList>
    </citation>
    <scope>NUCLEOTIDE SEQUENCE</scope>
    <source>
        <strain evidence="3">M133</strain>
    </source>
</reference>
<dbReference type="RefSeq" id="WP_237380759.1">
    <property type="nucleotide sequence ID" value="NZ_CP071793.1"/>
</dbReference>
<feature type="coiled-coil region" evidence="1">
    <location>
        <begin position="43"/>
        <end position="70"/>
    </location>
</feature>
<keyword evidence="2" id="KW-1133">Transmembrane helix</keyword>
<accession>A0A8A4TMJ5</accession>
<dbReference type="EMBL" id="CP071793">
    <property type="protein sequence ID" value="QTD50773.1"/>
    <property type="molecule type" value="Genomic_DNA"/>
</dbReference>
<dbReference type="SUPFAM" id="SSF75011">
    <property type="entry name" value="3-carboxy-cis,cis-mucoante lactonizing enzyme"/>
    <property type="match status" value="1"/>
</dbReference>
<keyword evidence="1" id="KW-0175">Coiled coil</keyword>
<dbReference type="Proteomes" id="UP000663929">
    <property type="component" value="Chromosome"/>
</dbReference>
<name>A0A8A4TMJ5_SULCO</name>
<gene>
    <name evidence="3" type="ORF">J3U87_34750</name>
</gene>
<keyword evidence="4" id="KW-1185">Reference proteome</keyword>
<organism evidence="3 4">
    <name type="scientific">Sulfidibacter corallicola</name>
    <dbReference type="NCBI Taxonomy" id="2818388"/>
    <lineage>
        <taxon>Bacteria</taxon>
        <taxon>Pseudomonadati</taxon>
        <taxon>Acidobacteriota</taxon>
        <taxon>Holophagae</taxon>
        <taxon>Acanthopleuribacterales</taxon>
        <taxon>Acanthopleuribacteraceae</taxon>
        <taxon>Sulfidibacter</taxon>
    </lineage>
</organism>
<evidence type="ECO:0000313" key="3">
    <source>
        <dbReference type="EMBL" id="QTD50773.1"/>
    </source>
</evidence>
<keyword evidence="2" id="KW-0812">Transmembrane</keyword>
<dbReference type="AlphaFoldDB" id="A0A8A4TMJ5"/>
<keyword evidence="2" id="KW-0472">Membrane</keyword>
<sequence>MPNSFYQKKQLLAQRDDILEDIGLTIFMGGDLPGEFRNLPREFSSMEILVNQLRDRYRVLKEERDRVHLDYSEFVNQLAKIESEFRKKIAPLEHDRDELSLKIQVAKDQAADAPKRGRQNQEVASWETQAGELGGRIAQLEKKRNEEIEAVKEQTDPLDLRLQKLDQGIRKIQEEEEHLSFAGKKRLQDLGYNFYHARRDEFFYGDKYTKLDELREDLSHSVRQSTSDYEFNGEAPVKRRNYAYMLLILAVLFGVYLFRTQYHQAQVPLAGLAAEFLAADKGYRLYADMEKVPRYLHEHAPSLVDLPGGEVFRDLSREDLQEFVIARDEQDRLLFCGLQFVRPPTRFGTRMAQLGWEYAPTAKGWLAMTDGEWVWLGLNDRGFLVLPVDHLARFEEQAFSSNADWFRLQARFEPYDSNATLLQGYGRFDLVFREDRFQIDLRAVDRLLDSDARQRRIQLLEEHQEGPPLQFSMSEDSLRVVGPRSLFPVRLFQEPTKLRDFLAEMIGDWEASVAKSKLLDIAPSEATHPVYPQGHQWIRVFSRNRLGLVLLDEFRIGGSVSGLAFRERSGSLLVADEGARLIREFRFDGHHLTHTRSRDLSRHPLLEKPFNPSALKIDPSGRFAIALEHLPADPKTPRMVLLDLDDLNLVTVEKMPTNVRNGLCSVWDTEGSTLFVGVTGLPRRDGSALGVLAYRRQGEVLNLLRFIDVPVSDRKWIQITALAYRESHNTLLMRREPSDELVRYRVDRAIGANTQWLSLSENGDPKRRILDLWSRGTLQLNRNQDLAVIATFPSQAKTDLFLVDLGEGEMTVLDRTEVAMDLRSILPVPMTDRFWFSAPKSRLIGALDVGGRGILVETVQAFEDFQPTLMASDPWGDYLFVVGSMEP</sequence>
<evidence type="ECO:0000256" key="2">
    <source>
        <dbReference type="SAM" id="Phobius"/>
    </source>
</evidence>
<feature type="transmembrane region" description="Helical" evidence="2">
    <location>
        <begin position="241"/>
        <end position="258"/>
    </location>
</feature>